<comment type="caution">
    <text evidence="2">The sequence shown here is derived from an EMBL/GenBank/DDBJ whole genome shotgun (WGS) entry which is preliminary data.</text>
</comment>
<dbReference type="EMBL" id="JAWDJX010000028">
    <property type="protein sequence ID" value="KAK3050965.1"/>
    <property type="molecule type" value="Genomic_DNA"/>
</dbReference>
<dbReference type="Proteomes" id="UP001271007">
    <property type="component" value="Unassembled WGS sequence"/>
</dbReference>
<protein>
    <submittedName>
        <fullName evidence="2">Uncharacterized protein</fullName>
    </submittedName>
</protein>
<evidence type="ECO:0000313" key="3">
    <source>
        <dbReference type="Proteomes" id="UP001271007"/>
    </source>
</evidence>
<reference evidence="2" key="1">
    <citation type="submission" date="2023-04" db="EMBL/GenBank/DDBJ databases">
        <title>Black Yeasts Isolated from many extreme environments.</title>
        <authorList>
            <person name="Coleine C."/>
            <person name="Stajich J.E."/>
            <person name="Selbmann L."/>
        </authorList>
    </citation>
    <scope>NUCLEOTIDE SEQUENCE</scope>
    <source>
        <strain evidence="2">CCFEE 5312</strain>
    </source>
</reference>
<dbReference type="AlphaFoldDB" id="A0AAJ0DBM5"/>
<evidence type="ECO:0000256" key="1">
    <source>
        <dbReference type="SAM" id="MobiDB-lite"/>
    </source>
</evidence>
<feature type="compositionally biased region" description="Low complexity" evidence="1">
    <location>
        <begin position="23"/>
        <end position="34"/>
    </location>
</feature>
<name>A0AAJ0DBM5_9PEZI</name>
<organism evidence="2 3">
    <name type="scientific">Extremus antarcticus</name>
    <dbReference type="NCBI Taxonomy" id="702011"/>
    <lineage>
        <taxon>Eukaryota</taxon>
        <taxon>Fungi</taxon>
        <taxon>Dikarya</taxon>
        <taxon>Ascomycota</taxon>
        <taxon>Pezizomycotina</taxon>
        <taxon>Dothideomycetes</taxon>
        <taxon>Dothideomycetidae</taxon>
        <taxon>Mycosphaerellales</taxon>
        <taxon>Extremaceae</taxon>
        <taxon>Extremus</taxon>
    </lineage>
</organism>
<accession>A0AAJ0DBM5</accession>
<keyword evidence="3" id="KW-1185">Reference proteome</keyword>
<feature type="compositionally biased region" description="Basic and acidic residues" evidence="1">
    <location>
        <begin position="1"/>
        <end position="18"/>
    </location>
</feature>
<sequence length="295" mass="32747">MSGKQDSQRSLEVTEKLGELQVSPSNSPTSASNAQIAANTMQTASSNTQNTPATKPFNFANVPRTAIRKPIDYANLPILCFCGETFEHYQAYDVNLTCHLCPDKLFTTAFQLLQHDQAKHHANGDPATGALTCEFCSEETFAKMLDREDHHFMKHPSCPACSQVFRDHTFGKNEFRAAHEHLATHQWREQHCVCEHHQMGFRTMEAYEEHCAAHNAPGYGDPHYLPSITAMKAPGIFQEGMERASCPSCTKVFLGEWEQHGSFPAAGAKDPMESAVLVRSAQAALEAHQEETAHC</sequence>
<proteinExistence type="predicted"/>
<gene>
    <name evidence="2" type="ORF">LTR09_007714</name>
</gene>
<evidence type="ECO:0000313" key="2">
    <source>
        <dbReference type="EMBL" id="KAK3050965.1"/>
    </source>
</evidence>
<feature type="region of interest" description="Disordered" evidence="1">
    <location>
        <begin position="1"/>
        <end position="34"/>
    </location>
</feature>